<dbReference type="InterPro" id="IPR036812">
    <property type="entry name" value="NAD(P)_OxRdtase_dom_sf"/>
</dbReference>
<feature type="domain" description="NADP-dependent oxidoreductase" evidence="1">
    <location>
        <begin position="4"/>
        <end position="268"/>
    </location>
</feature>
<dbReference type="InterPro" id="IPR020471">
    <property type="entry name" value="AKR"/>
</dbReference>
<dbReference type="EMBL" id="AP027732">
    <property type="protein sequence ID" value="BDZ47822.1"/>
    <property type="molecule type" value="Genomic_DNA"/>
</dbReference>
<dbReference type="CDD" id="cd19162">
    <property type="entry name" value="AKR_FDH"/>
    <property type="match status" value="1"/>
</dbReference>
<dbReference type="Pfam" id="PF00248">
    <property type="entry name" value="Aldo_ket_red"/>
    <property type="match status" value="1"/>
</dbReference>
<evidence type="ECO:0000259" key="1">
    <source>
        <dbReference type="Pfam" id="PF00248"/>
    </source>
</evidence>
<dbReference type="SUPFAM" id="SSF51430">
    <property type="entry name" value="NAD(P)-linked oxidoreductase"/>
    <property type="match status" value="1"/>
</dbReference>
<dbReference type="PANTHER" id="PTHR42686">
    <property type="entry name" value="GH17980P-RELATED"/>
    <property type="match status" value="1"/>
</dbReference>
<keyword evidence="3" id="KW-1185">Reference proteome</keyword>
<protein>
    <submittedName>
        <fullName evidence="2">Oxidoreductase</fullName>
    </submittedName>
</protein>
<dbReference type="PANTHER" id="PTHR42686:SF1">
    <property type="entry name" value="GH17980P-RELATED"/>
    <property type="match status" value="1"/>
</dbReference>
<dbReference type="Proteomes" id="UP001321486">
    <property type="component" value="Chromosome"/>
</dbReference>
<accession>A0ABN6XVB0</accession>
<dbReference type="InterPro" id="IPR044477">
    <property type="entry name" value="FDH-like"/>
</dbReference>
<organism evidence="2 3">
    <name type="scientific">Frondihabitans sucicola</name>
    <dbReference type="NCBI Taxonomy" id="1268041"/>
    <lineage>
        <taxon>Bacteria</taxon>
        <taxon>Bacillati</taxon>
        <taxon>Actinomycetota</taxon>
        <taxon>Actinomycetes</taxon>
        <taxon>Micrococcales</taxon>
        <taxon>Microbacteriaceae</taxon>
        <taxon>Frondihabitans</taxon>
    </lineage>
</organism>
<proteinExistence type="predicted"/>
<dbReference type="InterPro" id="IPR023210">
    <property type="entry name" value="NADP_OxRdtase_dom"/>
</dbReference>
<dbReference type="Gene3D" id="3.20.20.100">
    <property type="entry name" value="NADP-dependent oxidoreductase domain"/>
    <property type="match status" value="1"/>
</dbReference>
<evidence type="ECO:0000313" key="2">
    <source>
        <dbReference type="EMBL" id="BDZ47822.1"/>
    </source>
</evidence>
<sequence length="281" mass="30393">MGFGVRHFDVAPHYGLGLAERRLGAALVGRPRDEYVLSTKVGRILRPSPETAGRSDDMGFAVAADTARIWDASERGIRVSLEDSLERLGVDRIDILYLHDPEEHGLEESLATALPALTRLREEGLVTAVGVGSKSVEALRASVATGLIDVVMVAGRYTLLEQPALPLLLPECSAAGVEVVDVGVYNSGALSRRVPRSDLTYEYAAMPEAVFDRLRHLAEVCSNHGVELPAAALQFPLRHEAVTSIVIGARTADEVAQNVERFVTDIPEGLWADLRDRGLIP</sequence>
<evidence type="ECO:0000313" key="3">
    <source>
        <dbReference type="Proteomes" id="UP001321486"/>
    </source>
</evidence>
<name>A0ABN6XVB0_9MICO</name>
<reference evidence="3" key="1">
    <citation type="journal article" date="2019" name="Int. J. Syst. Evol. Microbiol.">
        <title>The Global Catalogue of Microorganisms (GCM) 10K type strain sequencing project: providing services to taxonomists for standard genome sequencing and annotation.</title>
        <authorList>
            <consortium name="The Broad Institute Genomics Platform"/>
            <consortium name="The Broad Institute Genome Sequencing Center for Infectious Disease"/>
            <person name="Wu L."/>
            <person name="Ma J."/>
        </authorList>
    </citation>
    <scope>NUCLEOTIDE SEQUENCE [LARGE SCALE GENOMIC DNA]</scope>
    <source>
        <strain evidence="3">NBRC 108728</strain>
    </source>
</reference>
<gene>
    <name evidence="2" type="ORF">GCM10025867_00630</name>
</gene>